<gene>
    <name evidence="1" type="ORF">BWQ96_04688</name>
</gene>
<protein>
    <submittedName>
        <fullName evidence="1">Uncharacterized protein</fullName>
    </submittedName>
</protein>
<dbReference type="Proteomes" id="UP000247409">
    <property type="component" value="Unassembled WGS sequence"/>
</dbReference>
<keyword evidence="2" id="KW-1185">Reference proteome</keyword>
<evidence type="ECO:0000313" key="2">
    <source>
        <dbReference type="Proteomes" id="UP000247409"/>
    </source>
</evidence>
<evidence type="ECO:0000313" key="1">
    <source>
        <dbReference type="EMBL" id="PXF45550.1"/>
    </source>
</evidence>
<reference evidence="1 2" key="1">
    <citation type="journal article" date="2018" name="Mol. Biol. Evol.">
        <title>Analysis of the draft genome of the red seaweed Gracilariopsis chorda provides insights into genome size evolution in Rhodophyta.</title>
        <authorList>
            <person name="Lee J."/>
            <person name="Yang E.C."/>
            <person name="Graf L."/>
            <person name="Yang J.H."/>
            <person name="Qiu H."/>
            <person name="Zel Zion U."/>
            <person name="Chan C.X."/>
            <person name="Stephens T.G."/>
            <person name="Weber A.P.M."/>
            <person name="Boo G.H."/>
            <person name="Boo S.M."/>
            <person name="Kim K.M."/>
            <person name="Shin Y."/>
            <person name="Jung M."/>
            <person name="Lee S.J."/>
            <person name="Yim H.S."/>
            <person name="Lee J.H."/>
            <person name="Bhattacharya D."/>
            <person name="Yoon H.S."/>
        </authorList>
    </citation>
    <scope>NUCLEOTIDE SEQUENCE [LARGE SCALE GENOMIC DNA]</scope>
    <source>
        <strain evidence="1 2">SKKU-2015</strain>
        <tissue evidence="1">Whole body</tissue>
    </source>
</reference>
<proteinExistence type="predicted"/>
<sequence>MSGIYDTKTFKDDVYIYLLNRLEHLKNATIDTVHVLKLFDSILETKIPEATEIVLGFGPNVLLGRGRKVTHRAENGDNIISLS</sequence>
<name>A0A2V3IWN1_9FLOR</name>
<dbReference type="AlphaFoldDB" id="A0A2V3IWN1"/>
<accession>A0A2V3IWN1</accession>
<dbReference type="EMBL" id="NBIV01000058">
    <property type="protein sequence ID" value="PXF45550.1"/>
    <property type="molecule type" value="Genomic_DNA"/>
</dbReference>
<comment type="caution">
    <text evidence="1">The sequence shown here is derived from an EMBL/GenBank/DDBJ whole genome shotgun (WGS) entry which is preliminary data.</text>
</comment>
<organism evidence="1 2">
    <name type="scientific">Gracilariopsis chorda</name>
    <dbReference type="NCBI Taxonomy" id="448386"/>
    <lineage>
        <taxon>Eukaryota</taxon>
        <taxon>Rhodophyta</taxon>
        <taxon>Florideophyceae</taxon>
        <taxon>Rhodymeniophycidae</taxon>
        <taxon>Gracilariales</taxon>
        <taxon>Gracilariaceae</taxon>
        <taxon>Gracilariopsis</taxon>
    </lineage>
</organism>